<keyword evidence="4" id="KW-1185">Reference proteome</keyword>
<dbReference type="InParanoid" id="A0A7M7KZS2"/>
<proteinExistence type="inferred from homology"/>
<dbReference type="OrthoDB" id="191979at2759"/>
<dbReference type="RefSeq" id="XP_022671801.1">
    <property type="nucleotide sequence ID" value="XM_022816066.1"/>
</dbReference>
<dbReference type="GO" id="GO:0016491">
    <property type="term" value="F:oxidoreductase activity"/>
    <property type="evidence" value="ECO:0007669"/>
    <property type="project" value="UniProtKB-KW"/>
</dbReference>
<dbReference type="PRINTS" id="PR00081">
    <property type="entry name" value="GDHRDH"/>
</dbReference>
<name>A0A7M7KZS2_VARDE</name>
<dbReference type="GeneID" id="111254819"/>
<organism evidence="3 4">
    <name type="scientific">Varroa destructor</name>
    <name type="common">Honeybee mite</name>
    <dbReference type="NCBI Taxonomy" id="109461"/>
    <lineage>
        <taxon>Eukaryota</taxon>
        <taxon>Metazoa</taxon>
        <taxon>Ecdysozoa</taxon>
        <taxon>Arthropoda</taxon>
        <taxon>Chelicerata</taxon>
        <taxon>Arachnida</taxon>
        <taxon>Acari</taxon>
        <taxon>Parasitiformes</taxon>
        <taxon>Mesostigmata</taxon>
        <taxon>Gamasina</taxon>
        <taxon>Dermanyssoidea</taxon>
        <taxon>Varroidae</taxon>
        <taxon>Varroa</taxon>
    </lineage>
</organism>
<dbReference type="InterPro" id="IPR036291">
    <property type="entry name" value="NAD(P)-bd_dom_sf"/>
</dbReference>
<comment type="similarity">
    <text evidence="2">Belongs to the short-chain dehydrogenases/reductases (SDR) family.</text>
</comment>
<reference evidence="3" key="1">
    <citation type="submission" date="2021-01" db="UniProtKB">
        <authorList>
            <consortium name="EnsemblMetazoa"/>
        </authorList>
    </citation>
    <scope>IDENTIFICATION</scope>
</reference>
<sequence>MWLYIAFFVLAGIIVLALIIRSVIRTTVYYDQIPDLNGKTIVVTGASSGLGLHLTETLVKHGARVITINRHLDDINFVQHFASEIVRTENRIDCLVNNAGILCDPEFSTDGVDRMMAVNFVGHFQLTRLLLPKMRASEHGLGRVVNITCGRFAEGDLHLLFDMQRMELKSGTSYKIRDWYYASKLGLYLMSRELCRRYKSNELCSICVDPGLLSTSFYTRLPQPHRSVWCLLAMLMFRSPEDGIQSVLFALFDEKVQSCSGMMIKDCKIYDPADAEFLRRTRSVNMSERVWDVTEQLIEDKLDKADLAVNIGPQLRTDCHCFRTIITGRTNH</sequence>
<dbReference type="PANTHER" id="PTHR43157:SF31">
    <property type="entry name" value="PHOSPHATIDYLINOSITOL-GLYCAN BIOSYNTHESIS CLASS F PROTEIN"/>
    <property type="match status" value="1"/>
</dbReference>
<dbReference type="PANTHER" id="PTHR43157">
    <property type="entry name" value="PHOSPHATIDYLINOSITOL-GLYCAN BIOSYNTHESIS CLASS F PROTEIN-RELATED"/>
    <property type="match status" value="1"/>
</dbReference>
<dbReference type="SUPFAM" id="SSF51735">
    <property type="entry name" value="NAD(P)-binding Rossmann-fold domains"/>
    <property type="match status" value="1"/>
</dbReference>
<evidence type="ECO:0000256" key="2">
    <source>
        <dbReference type="RuleBase" id="RU000363"/>
    </source>
</evidence>
<dbReference type="OMA" id="EYCDADA"/>
<dbReference type="InterPro" id="IPR002347">
    <property type="entry name" value="SDR_fam"/>
</dbReference>
<dbReference type="EnsemblMetazoa" id="XM_022816067">
    <property type="protein sequence ID" value="XP_022671802"/>
    <property type="gene ID" value="LOC111254819"/>
</dbReference>
<evidence type="ECO:0000256" key="1">
    <source>
        <dbReference type="ARBA" id="ARBA00023002"/>
    </source>
</evidence>
<dbReference type="AlphaFoldDB" id="A0A7M7KZS2"/>
<dbReference type="EnsemblMetazoa" id="XM_022816066">
    <property type="protein sequence ID" value="XP_022671801"/>
    <property type="gene ID" value="LOC111254819"/>
</dbReference>
<keyword evidence="1" id="KW-0560">Oxidoreductase</keyword>
<dbReference type="Proteomes" id="UP000594260">
    <property type="component" value="Unplaced"/>
</dbReference>
<dbReference type="Gene3D" id="3.40.50.720">
    <property type="entry name" value="NAD(P)-binding Rossmann-like Domain"/>
    <property type="match status" value="1"/>
</dbReference>
<evidence type="ECO:0000313" key="3">
    <source>
        <dbReference type="EnsemblMetazoa" id="XP_022671801"/>
    </source>
</evidence>
<protein>
    <submittedName>
        <fullName evidence="3">Uncharacterized protein</fullName>
    </submittedName>
</protein>
<dbReference type="KEGG" id="vde:111254819"/>
<accession>A0A7M7KZS2</accession>
<dbReference type="PRINTS" id="PR00080">
    <property type="entry name" value="SDRFAMILY"/>
</dbReference>
<dbReference type="Pfam" id="PF00106">
    <property type="entry name" value="adh_short"/>
    <property type="match status" value="2"/>
</dbReference>
<evidence type="ECO:0000313" key="4">
    <source>
        <dbReference type="Proteomes" id="UP000594260"/>
    </source>
</evidence>
<dbReference type="RefSeq" id="XP_022671802.1">
    <property type="nucleotide sequence ID" value="XM_022816067.1"/>
</dbReference>